<gene>
    <name evidence="1" type="ORF">PHYBOEH_001907</name>
</gene>
<dbReference type="EMBL" id="JAGDFL010000144">
    <property type="protein sequence ID" value="KAG7396679.1"/>
    <property type="molecule type" value="Genomic_DNA"/>
</dbReference>
<name>A0A8T1WY84_9STRA</name>
<comment type="caution">
    <text evidence="1">The sequence shown here is derived from an EMBL/GenBank/DDBJ whole genome shotgun (WGS) entry which is preliminary data.</text>
</comment>
<accession>A0A8T1WY84</accession>
<dbReference type="AlphaFoldDB" id="A0A8T1WY84"/>
<proteinExistence type="predicted"/>
<evidence type="ECO:0000313" key="2">
    <source>
        <dbReference type="Proteomes" id="UP000693981"/>
    </source>
</evidence>
<evidence type="ECO:0000313" key="1">
    <source>
        <dbReference type="EMBL" id="KAG7396679.1"/>
    </source>
</evidence>
<reference evidence="1" key="1">
    <citation type="submission" date="2021-02" db="EMBL/GenBank/DDBJ databases">
        <authorList>
            <person name="Palmer J.M."/>
        </authorList>
    </citation>
    <scope>NUCLEOTIDE SEQUENCE</scope>
    <source>
        <strain evidence="1">SCRP23</strain>
    </source>
</reference>
<dbReference type="Proteomes" id="UP000693981">
    <property type="component" value="Unassembled WGS sequence"/>
</dbReference>
<protein>
    <submittedName>
        <fullName evidence="1">Uncharacterized protein</fullName>
    </submittedName>
</protein>
<sequence length="106" mass="11883">MERLEQIPRMMFLKADRAQQTRLLDHIWAAKSGESICIAEYAFTLKNFSDALVARKQADVEVYVLVDFTWSKSCQHALKVIGDLQAAGANLSLAAFTNNADYVTEV</sequence>
<organism evidence="1 2">
    <name type="scientific">Phytophthora boehmeriae</name>
    <dbReference type="NCBI Taxonomy" id="109152"/>
    <lineage>
        <taxon>Eukaryota</taxon>
        <taxon>Sar</taxon>
        <taxon>Stramenopiles</taxon>
        <taxon>Oomycota</taxon>
        <taxon>Peronosporomycetes</taxon>
        <taxon>Peronosporales</taxon>
        <taxon>Peronosporaceae</taxon>
        <taxon>Phytophthora</taxon>
    </lineage>
</organism>
<keyword evidence="2" id="KW-1185">Reference proteome</keyword>